<keyword evidence="4 5" id="KW-0119">Carbohydrate metabolism</keyword>
<dbReference type="RefSeq" id="WP_146368443.1">
    <property type="nucleotide sequence ID" value="NZ_CP042295.1"/>
</dbReference>
<evidence type="ECO:0000256" key="7">
    <source>
        <dbReference type="PIRSR" id="PIRSR038994-2"/>
    </source>
</evidence>
<comment type="similarity">
    <text evidence="1 5">Belongs to the metallo-dependent hydrolases superfamily. NagA family.</text>
</comment>
<protein>
    <submittedName>
        <fullName evidence="10">N-acetylglucosamine-6-phosphate deacetylase</fullName>
        <ecNumber evidence="10">3.5.1.25</ecNumber>
    </submittedName>
</protein>
<dbReference type="InterPro" id="IPR032466">
    <property type="entry name" value="Metal_Hydrolase"/>
</dbReference>
<evidence type="ECO:0000256" key="4">
    <source>
        <dbReference type="ARBA" id="ARBA00023277"/>
    </source>
</evidence>
<feature type="binding site" evidence="8">
    <location>
        <position position="115"/>
    </location>
    <ligand>
        <name>Zn(2+)</name>
        <dbReference type="ChEBI" id="CHEBI:29105"/>
    </ligand>
</feature>
<dbReference type="Gene3D" id="2.30.40.10">
    <property type="entry name" value="Urease, subunit C, domain 1"/>
    <property type="match status" value="1"/>
</dbReference>
<reference evidence="10 11" key="1">
    <citation type="journal article" date="2019" name="Microbiol. Resour. Announc.">
        <title>Complete Genome Sequences of Three Mycoplasma anserisalpingitis (Mycoplasma sp. 1220) Strains.</title>
        <authorList>
            <person name="Grozner D."/>
            <person name="Forro B."/>
            <person name="Kovacs A.B."/>
            <person name="Marton S."/>
            <person name="Banyai K."/>
            <person name="Kreizinger Z."/>
            <person name="Sulyok K.M."/>
            <person name="Gyuranecz M."/>
        </authorList>
    </citation>
    <scope>NUCLEOTIDE SEQUENCE [LARGE SCALE GENOMIC DNA]</scope>
    <source>
        <strain evidence="10 11">ATCC:BAA-2147</strain>
    </source>
</reference>
<keyword evidence="3 5" id="KW-0378">Hydrolase</keyword>
<dbReference type="SUPFAM" id="SSF51556">
    <property type="entry name" value="Metallo-dependent hydrolases"/>
    <property type="match status" value="1"/>
</dbReference>
<dbReference type="InterPro" id="IPR003764">
    <property type="entry name" value="GlcNAc_6-P_deAcase"/>
</dbReference>
<feature type="binding site" evidence="7">
    <location>
        <begin position="293"/>
        <end position="295"/>
    </location>
    <ligand>
        <name>substrate</name>
    </ligand>
</feature>
<feature type="domain" description="Amidohydrolase-related" evidence="9">
    <location>
        <begin position="41"/>
        <end position="133"/>
    </location>
</feature>
<dbReference type="EMBL" id="CP042295">
    <property type="protein sequence ID" value="QDY86846.1"/>
    <property type="molecule type" value="Genomic_DNA"/>
</dbReference>
<feature type="binding site" evidence="7">
    <location>
        <position position="126"/>
    </location>
    <ligand>
        <name>substrate</name>
    </ligand>
</feature>
<evidence type="ECO:0000256" key="1">
    <source>
        <dbReference type="ARBA" id="ARBA00010716"/>
    </source>
</evidence>
<dbReference type="GO" id="GO:0046872">
    <property type="term" value="F:metal ion binding"/>
    <property type="evidence" value="ECO:0007669"/>
    <property type="project" value="UniProtKB-KW"/>
</dbReference>
<sequence>MLIKNVKIVNHDKTINNADILVEKGRIKEIIEKKGTAKYLAVPGFIDTHIHGFFNEDVMNGSQSCEIISRELAKNGVTSFMPTAMTNDWEVILKSLSEIAKTEKWVSKSLGIHIEGPFIGESKKGAHRKEWLKVATNELIDQMYYASETQLKKISFDPLNVPLEVMKHMIELGIIPSIGHSSADFQKSQLYFSNGCNSVCHLWNAMSGVDSRNPGMVQASLYNEKPYVELICDLKHIAAETLLFTIKNKGVDKIICISDAIKPAYYKDGDNISGGIPVTKNGLLITLKGTNTIAGSGISIHDAFKNLISLGVSLQDVVKMTSYNSAIYLKRNDIGRIEEKKMADIVIMDKNTYDIQEVYISGKKVGEEI</sequence>
<dbReference type="PANTHER" id="PTHR11113">
    <property type="entry name" value="N-ACETYLGLUCOSAMINE-6-PHOSPHATE DEACETYLASE"/>
    <property type="match status" value="1"/>
</dbReference>
<dbReference type="PIRSF" id="PIRSF038994">
    <property type="entry name" value="NagA"/>
    <property type="match status" value="1"/>
</dbReference>
<feature type="binding site" evidence="7">
    <location>
        <position position="236"/>
    </location>
    <ligand>
        <name>substrate</name>
    </ligand>
</feature>
<dbReference type="EC" id="3.5.1.25" evidence="10"/>
<dbReference type="InterPro" id="IPR006680">
    <property type="entry name" value="Amidohydro-rel"/>
</dbReference>
<organism evidence="10 11">
    <name type="scientific">Mycoplasma anserisalpingitidis</name>
    <dbReference type="NCBI Taxonomy" id="519450"/>
    <lineage>
        <taxon>Bacteria</taxon>
        <taxon>Bacillati</taxon>
        <taxon>Mycoplasmatota</taxon>
        <taxon>Mollicutes</taxon>
        <taxon>Mycoplasmataceae</taxon>
        <taxon>Mycoplasma</taxon>
    </lineage>
</organism>
<evidence type="ECO:0000256" key="6">
    <source>
        <dbReference type="PIRSR" id="PIRSR038994-1"/>
    </source>
</evidence>
<dbReference type="SUPFAM" id="SSF51338">
    <property type="entry name" value="Composite domain of metallo-dependent hydrolases"/>
    <property type="match status" value="1"/>
</dbReference>
<feature type="binding site" evidence="8">
    <location>
        <position position="180"/>
    </location>
    <ligand>
        <name>Zn(2+)</name>
        <dbReference type="ChEBI" id="CHEBI:29105"/>
    </ligand>
</feature>
<dbReference type="KEGG" id="mans:FRW55_01555"/>
<dbReference type="PANTHER" id="PTHR11113:SF14">
    <property type="entry name" value="N-ACETYLGLUCOSAMINE-6-PHOSPHATE DEACETYLASE"/>
    <property type="match status" value="1"/>
</dbReference>
<dbReference type="NCBIfam" id="TIGR00221">
    <property type="entry name" value="nagA"/>
    <property type="match status" value="1"/>
</dbReference>
<comment type="cofactor">
    <cofactor evidence="8">
        <name>a divalent metal cation</name>
        <dbReference type="ChEBI" id="CHEBI:60240"/>
    </cofactor>
    <text evidence="8">Binds 1 divalent metal cation per subunit.</text>
</comment>
<keyword evidence="2 8" id="KW-0479">Metal-binding</keyword>
<dbReference type="InterPro" id="IPR011059">
    <property type="entry name" value="Metal-dep_hydrolase_composite"/>
</dbReference>
<dbReference type="Pfam" id="PF01979">
    <property type="entry name" value="Amidohydro_1"/>
    <property type="match status" value="2"/>
</dbReference>
<evidence type="ECO:0000256" key="3">
    <source>
        <dbReference type="ARBA" id="ARBA00022801"/>
    </source>
</evidence>
<dbReference type="GO" id="GO:0008448">
    <property type="term" value="F:N-acetylglucosamine-6-phosphate deacetylase activity"/>
    <property type="evidence" value="ECO:0007669"/>
    <property type="project" value="UniProtKB-EC"/>
</dbReference>
<evidence type="ECO:0000313" key="10">
    <source>
        <dbReference type="EMBL" id="QDY86846.1"/>
    </source>
</evidence>
<feature type="binding site" evidence="7">
    <location>
        <position position="212"/>
    </location>
    <ligand>
        <name>substrate</name>
    </ligand>
</feature>
<dbReference type="OrthoDB" id="9776488at2"/>
<feature type="domain" description="Amidohydrolase-related" evidence="9">
    <location>
        <begin position="296"/>
        <end position="365"/>
    </location>
</feature>
<dbReference type="GO" id="GO:0006046">
    <property type="term" value="P:N-acetylglucosamine catabolic process"/>
    <property type="evidence" value="ECO:0007669"/>
    <property type="project" value="TreeGrafter"/>
</dbReference>
<evidence type="ECO:0000259" key="9">
    <source>
        <dbReference type="Pfam" id="PF01979"/>
    </source>
</evidence>
<keyword evidence="11" id="KW-1185">Reference proteome</keyword>
<feature type="active site" description="Proton donor/acceptor" evidence="6">
    <location>
        <position position="259"/>
    </location>
</feature>
<evidence type="ECO:0000256" key="5">
    <source>
        <dbReference type="PIRNR" id="PIRNR038994"/>
    </source>
</evidence>
<name>A0A5B8J6S1_9MOLU</name>
<feature type="binding site" evidence="7">
    <location>
        <begin position="204"/>
        <end position="205"/>
    </location>
    <ligand>
        <name>substrate</name>
    </ligand>
</feature>
<dbReference type="Gene3D" id="3.20.20.140">
    <property type="entry name" value="Metal-dependent hydrolases"/>
    <property type="match status" value="1"/>
</dbReference>
<evidence type="ECO:0000313" key="11">
    <source>
        <dbReference type="Proteomes" id="UP000318927"/>
    </source>
</evidence>
<evidence type="ECO:0000256" key="2">
    <source>
        <dbReference type="ARBA" id="ARBA00022723"/>
    </source>
</evidence>
<dbReference type="Proteomes" id="UP000318927">
    <property type="component" value="Chromosome"/>
</dbReference>
<feature type="binding site" evidence="8">
    <location>
        <position position="201"/>
    </location>
    <ligand>
        <name>Zn(2+)</name>
        <dbReference type="ChEBI" id="CHEBI:29105"/>
    </ligand>
</feature>
<evidence type="ECO:0000256" key="8">
    <source>
        <dbReference type="PIRSR" id="PIRSR038994-3"/>
    </source>
</evidence>
<accession>A0A5B8J6S1</accession>
<proteinExistence type="inferred from homology"/>
<dbReference type="AlphaFoldDB" id="A0A5B8J6S1"/>
<gene>
    <name evidence="10" type="primary">nagA</name>
    <name evidence="10" type="ORF">FRW55_01555</name>
</gene>